<evidence type="ECO:0000313" key="6">
    <source>
        <dbReference type="Proteomes" id="UP001501729"/>
    </source>
</evidence>
<dbReference type="Pfam" id="PF13365">
    <property type="entry name" value="Trypsin_2"/>
    <property type="match status" value="1"/>
</dbReference>
<name>A0AAV3UNU4_9EURY</name>
<dbReference type="GO" id="GO:0004252">
    <property type="term" value="F:serine-type endopeptidase activity"/>
    <property type="evidence" value="ECO:0007669"/>
    <property type="project" value="InterPro"/>
</dbReference>
<dbReference type="Gene3D" id="2.40.10.10">
    <property type="entry name" value="Trypsin-like serine proteases"/>
    <property type="match status" value="2"/>
</dbReference>
<dbReference type="Pfam" id="PF13180">
    <property type="entry name" value="PDZ_2"/>
    <property type="match status" value="1"/>
</dbReference>
<organism evidence="5 6">
    <name type="scientific">Haladaptatus pallidirubidus</name>
    <dbReference type="NCBI Taxonomy" id="1008152"/>
    <lineage>
        <taxon>Archaea</taxon>
        <taxon>Methanobacteriati</taxon>
        <taxon>Methanobacteriota</taxon>
        <taxon>Stenosarchaea group</taxon>
        <taxon>Halobacteria</taxon>
        <taxon>Halobacteriales</taxon>
        <taxon>Haladaptataceae</taxon>
        <taxon>Haladaptatus</taxon>
    </lineage>
</organism>
<evidence type="ECO:0000256" key="2">
    <source>
        <dbReference type="ARBA" id="ARBA00022670"/>
    </source>
</evidence>
<dbReference type="InterPro" id="IPR051201">
    <property type="entry name" value="Chloro_Bact_Ser_Proteases"/>
</dbReference>
<dbReference type="InterPro" id="IPR009003">
    <property type="entry name" value="Peptidase_S1_PA"/>
</dbReference>
<gene>
    <name evidence="5" type="ORF">GCM10025751_43380</name>
</gene>
<comment type="caution">
    <text evidence="5">The sequence shown here is derived from an EMBL/GenBank/DDBJ whole genome shotgun (WGS) entry which is preliminary data.</text>
</comment>
<dbReference type="RefSeq" id="WP_227773589.1">
    <property type="nucleotide sequence ID" value="NZ_BAABKX010000018.1"/>
</dbReference>
<dbReference type="GO" id="GO:0006508">
    <property type="term" value="P:proteolysis"/>
    <property type="evidence" value="ECO:0007669"/>
    <property type="project" value="UniProtKB-KW"/>
</dbReference>
<dbReference type="AlphaFoldDB" id="A0AAV3UNU4"/>
<evidence type="ECO:0000256" key="1">
    <source>
        <dbReference type="ARBA" id="ARBA00010541"/>
    </source>
</evidence>
<dbReference type="Gene3D" id="2.30.42.10">
    <property type="match status" value="1"/>
</dbReference>
<dbReference type="PRINTS" id="PR00834">
    <property type="entry name" value="PROTEASES2C"/>
</dbReference>
<dbReference type="GeneID" id="68613795"/>
<evidence type="ECO:0000256" key="3">
    <source>
        <dbReference type="ARBA" id="ARBA00022801"/>
    </source>
</evidence>
<keyword evidence="2" id="KW-0645">Protease</keyword>
<dbReference type="Proteomes" id="UP001501729">
    <property type="component" value="Unassembled WGS sequence"/>
</dbReference>
<dbReference type="SUPFAM" id="SSF50494">
    <property type="entry name" value="Trypsin-like serine proteases"/>
    <property type="match status" value="1"/>
</dbReference>
<dbReference type="PANTHER" id="PTHR43343:SF3">
    <property type="entry name" value="PROTEASE DO-LIKE 8, CHLOROPLASTIC"/>
    <property type="match status" value="1"/>
</dbReference>
<dbReference type="SUPFAM" id="SSF50156">
    <property type="entry name" value="PDZ domain-like"/>
    <property type="match status" value="1"/>
</dbReference>
<keyword evidence="3" id="KW-0378">Hydrolase</keyword>
<comment type="similarity">
    <text evidence="1">Belongs to the peptidase S1C family.</text>
</comment>
<dbReference type="InterPro" id="IPR036034">
    <property type="entry name" value="PDZ_sf"/>
</dbReference>
<dbReference type="InterPro" id="IPR001478">
    <property type="entry name" value="PDZ"/>
</dbReference>
<feature type="domain" description="PDZ" evidence="4">
    <location>
        <begin position="229"/>
        <end position="307"/>
    </location>
</feature>
<sequence>MNKQNTYERLYEETIPSVVSIYVTPQNVAEGLRTGAGSGFVYDYDGHVVTNQHVVGRAGEVELRFSDGDWRTGTVVGRDENTDLAVVQVTDLPSYAKPLPVATGEPKPGQRVAALGNPMGLDGTITAGIVSGTNRSLPTGNGFAIPDTVQTDAAINPGNSGGPLVTLDGEVVGANRARQGDGIGFAISAAIVARVVPDLVRDGHYRHPYLKISTIDVSPLVAEANGLAETDGVLVVDVRLGPASGAFIGCEMVRELRGREVPVGGDVIVGVDGQSIHSHEELMRYLITEAHPGERIEVELIREGSRMTELVTLGERPRRSGQGPVGITVK</sequence>
<dbReference type="InterPro" id="IPR043504">
    <property type="entry name" value="Peptidase_S1_PA_chymotrypsin"/>
</dbReference>
<dbReference type="EMBL" id="BAABKX010000018">
    <property type="protein sequence ID" value="GAA5059417.1"/>
    <property type="molecule type" value="Genomic_DNA"/>
</dbReference>
<evidence type="ECO:0000313" key="5">
    <source>
        <dbReference type="EMBL" id="GAA5059417.1"/>
    </source>
</evidence>
<reference evidence="5 6" key="1">
    <citation type="journal article" date="2019" name="Int. J. Syst. Evol. Microbiol.">
        <title>The Global Catalogue of Microorganisms (GCM) 10K type strain sequencing project: providing services to taxonomists for standard genome sequencing and annotation.</title>
        <authorList>
            <consortium name="The Broad Institute Genomics Platform"/>
            <consortium name="The Broad Institute Genome Sequencing Center for Infectious Disease"/>
            <person name="Wu L."/>
            <person name="Ma J."/>
        </authorList>
    </citation>
    <scope>NUCLEOTIDE SEQUENCE [LARGE SCALE GENOMIC DNA]</scope>
    <source>
        <strain evidence="5 6">JCM 17504</strain>
    </source>
</reference>
<proteinExistence type="inferred from homology"/>
<dbReference type="PANTHER" id="PTHR43343">
    <property type="entry name" value="PEPTIDASE S12"/>
    <property type="match status" value="1"/>
</dbReference>
<keyword evidence="6" id="KW-1185">Reference proteome</keyword>
<evidence type="ECO:0000259" key="4">
    <source>
        <dbReference type="Pfam" id="PF13180"/>
    </source>
</evidence>
<accession>A0AAV3UNU4</accession>
<protein>
    <submittedName>
        <fullName evidence="5">Trypsin-like peptidase domain-containing protein</fullName>
    </submittedName>
</protein>
<dbReference type="InterPro" id="IPR001940">
    <property type="entry name" value="Peptidase_S1C"/>
</dbReference>